<proteinExistence type="predicted"/>
<reference evidence="3" key="1">
    <citation type="submission" date="2006-09" db="EMBL/GenBank/DDBJ databases">
        <title>Complete sequence of Rhodopseudomonas palustris BisA53.</title>
        <authorList>
            <consortium name="US DOE Joint Genome Institute"/>
            <person name="Copeland A."/>
            <person name="Lucas S."/>
            <person name="Lapidus A."/>
            <person name="Barry K."/>
            <person name="Detter J.C."/>
            <person name="Glavina del Rio T."/>
            <person name="Hammon N."/>
            <person name="Israni S."/>
            <person name="Dalin E."/>
            <person name="Tice H."/>
            <person name="Pitluck S."/>
            <person name="Chain P."/>
            <person name="Malfatti S."/>
            <person name="Shin M."/>
            <person name="Vergez L."/>
            <person name="Schmutz J."/>
            <person name="Larimer F."/>
            <person name="Land M."/>
            <person name="Hauser L."/>
            <person name="Pelletier D.A."/>
            <person name="Kyrpides N."/>
            <person name="Kim E."/>
            <person name="Harwood C.S."/>
            <person name="Oda Y."/>
            <person name="Richardson P."/>
        </authorList>
    </citation>
    <scope>NUCLEOTIDE SEQUENCE [LARGE SCALE GENOMIC DNA]</scope>
    <source>
        <strain evidence="3">BisA53</strain>
    </source>
</reference>
<feature type="region of interest" description="Disordered" evidence="1">
    <location>
        <begin position="1"/>
        <end position="20"/>
    </location>
</feature>
<accession>Q07IN4</accession>
<dbReference type="eggNOG" id="COG1305">
    <property type="taxonomic scope" value="Bacteria"/>
</dbReference>
<gene>
    <name evidence="3" type="ordered locus">RPE_4275</name>
</gene>
<organism evidence="3">
    <name type="scientific">Rhodopseudomonas palustris (strain BisA53)</name>
    <dbReference type="NCBI Taxonomy" id="316055"/>
    <lineage>
        <taxon>Bacteria</taxon>
        <taxon>Pseudomonadati</taxon>
        <taxon>Pseudomonadota</taxon>
        <taxon>Alphaproteobacteria</taxon>
        <taxon>Hyphomicrobiales</taxon>
        <taxon>Nitrobacteraceae</taxon>
        <taxon>Rhodopseudomonas</taxon>
    </lineage>
</organism>
<dbReference type="PANTHER" id="PTHR33490">
    <property type="entry name" value="BLR5614 PROTEIN-RELATED"/>
    <property type="match status" value="1"/>
</dbReference>
<dbReference type="EMBL" id="CP000463">
    <property type="protein sequence ID" value="ABJ08200.1"/>
    <property type="molecule type" value="Genomic_DNA"/>
</dbReference>
<dbReference type="SUPFAM" id="SSF54001">
    <property type="entry name" value="Cysteine proteinases"/>
    <property type="match status" value="1"/>
</dbReference>
<feature type="domain" description="Transglutaminase-like" evidence="2">
    <location>
        <begin position="93"/>
        <end position="165"/>
    </location>
</feature>
<dbReference type="InterPro" id="IPR038765">
    <property type="entry name" value="Papain-like_cys_pep_sf"/>
</dbReference>
<evidence type="ECO:0000259" key="2">
    <source>
        <dbReference type="SMART" id="SM00460"/>
    </source>
</evidence>
<evidence type="ECO:0000256" key="1">
    <source>
        <dbReference type="SAM" id="MobiDB-lite"/>
    </source>
</evidence>
<dbReference type="SMART" id="SM00460">
    <property type="entry name" value="TGc"/>
    <property type="match status" value="1"/>
</dbReference>
<dbReference type="AlphaFoldDB" id="Q07IN4"/>
<dbReference type="HOGENOM" id="CLU_087197_0_0_5"/>
<name>Q07IN4_RHOP5</name>
<dbReference type="PANTHER" id="PTHR33490:SF3">
    <property type="entry name" value="CONSERVED INTEGRAL MEMBRANE PROTEIN"/>
    <property type="match status" value="1"/>
</dbReference>
<evidence type="ECO:0000313" key="3">
    <source>
        <dbReference type="EMBL" id="ABJ08200.1"/>
    </source>
</evidence>
<protein>
    <submittedName>
        <fullName evidence="3">Transglutaminase domain protein</fullName>
    </submittedName>
</protein>
<dbReference type="InterPro" id="IPR002931">
    <property type="entry name" value="Transglutaminase-like"/>
</dbReference>
<sequence length="245" mass="26929">MLRHASTSRPFSRSLRSSEPHMQAASNLGVFLDAADYIDSDHPDVQRFAMNAAAGAASVPDRLSRLYLAVRDGIRYNPYVDFHSLEIFRASSVLRAGHGYCVGKAALFAAACRVIGVPSRVGFADVRNHLATPRLIELMKTNLFAWHGYAECLVEGNWIKASPTFNMTLCSKLGVAPLEFDGVHDALMQAFDSQNARFMEYVAQHGCYFDVPAKFLRAEMARLYPHLAGIESPLGTSLEDDANAA</sequence>
<dbReference type="KEGG" id="rpe:RPE_4275"/>
<dbReference type="Pfam" id="PF01841">
    <property type="entry name" value="Transglut_core"/>
    <property type="match status" value="1"/>
</dbReference>
<dbReference type="Gene3D" id="3.10.620.30">
    <property type="match status" value="1"/>
</dbReference>
<dbReference type="STRING" id="316055.RPE_4275"/>
<feature type="compositionally biased region" description="Polar residues" evidence="1">
    <location>
        <begin position="1"/>
        <end position="17"/>
    </location>
</feature>